<dbReference type="CDD" id="cd00047">
    <property type="entry name" value="PTPc"/>
    <property type="match status" value="1"/>
</dbReference>
<evidence type="ECO:0000256" key="3">
    <source>
        <dbReference type="ARBA" id="ARBA00022801"/>
    </source>
</evidence>
<evidence type="ECO:0000259" key="10">
    <source>
        <dbReference type="PROSITE" id="PS50055"/>
    </source>
</evidence>
<dbReference type="InterPro" id="IPR016130">
    <property type="entry name" value="Tyr_Pase_AS"/>
</dbReference>
<dbReference type="SMART" id="SM00194">
    <property type="entry name" value="PTPc"/>
    <property type="match status" value="1"/>
</dbReference>
<feature type="domain" description="Ig-like" evidence="12">
    <location>
        <begin position="572"/>
        <end position="668"/>
    </location>
</feature>
<dbReference type="GO" id="GO:0004725">
    <property type="term" value="F:protein tyrosine phosphatase activity"/>
    <property type="evidence" value="ECO:0007669"/>
    <property type="project" value="UniProtKB-EC"/>
</dbReference>
<dbReference type="PANTHER" id="PTHR19134:SF562">
    <property type="entry name" value="PROTEIN-TYROSINE-PHOSPHATASE"/>
    <property type="match status" value="1"/>
</dbReference>
<feature type="domain" description="Tyrosine specific protein phosphatases" evidence="11">
    <location>
        <begin position="1524"/>
        <end position="1601"/>
    </location>
</feature>
<evidence type="ECO:0000256" key="5">
    <source>
        <dbReference type="ARBA" id="ARBA00023170"/>
    </source>
</evidence>
<dbReference type="SUPFAM" id="SSF48726">
    <property type="entry name" value="Immunoglobulin"/>
    <property type="match status" value="6"/>
</dbReference>
<dbReference type="InterPro" id="IPR013098">
    <property type="entry name" value="Ig_I-set"/>
</dbReference>
<dbReference type="CDD" id="cd00037">
    <property type="entry name" value="CLECT"/>
    <property type="match status" value="1"/>
</dbReference>
<dbReference type="Gene3D" id="3.90.190.10">
    <property type="entry name" value="Protein tyrosine phosphatase superfamily"/>
    <property type="match status" value="2"/>
</dbReference>
<dbReference type="EC" id="3.1.3.48" evidence="2"/>
<evidence type="ECO:0000256" key="2">
    <source>
        <dbReference type="ARBA" id="ARBA00013064"/>
    </source>
</evidence>
<dbReference type="InterPro" id="IPR013783">
    <property type="entry name" value="Ig-like_fold"/>
</dbReference>
<reference evidence="13" key="1">
    <citation type="submission" date="2020-04" db="EMBL/GenBank/DDBJ databases">
        <authorList>
            <person name="Neveu A P."/>
        </authorList>
    </citation>
    <scope>NUCLEOTIDE SEQUENCE</scope>
    <source>
        <tissue evidence="13">Whole embryo</tissue>
    </source>
</reference>
<dbReference type="PROSITE" id="PS50835">
    <property type="entry name" value="IG_LIKE"/>
    <property type="match status" value="7"/>
</dbReference>
<dbReference type="PANTHER" id="PTHR19134">
    <property type="entry name" value="RECEPTOR-TYPE TYROSINE-PROTEIN PHOSPHATASE"/>
    <property type="match status" value="1"/>
</dbReference>
<keyword evidence="5 13" id="KW-0675">Receptor</keyword>
<feature type="domain" description="Ig-like" evidence="12">
    <location>
        <begin position="270"/>
        <end position="367"/>
    </location>
</feature>
<dbReference type="SMART" id="SM00409">
    <property type="entry name" value="IG"/>
    <property type="match status" value="6"/>
</dbReference>
<proteinExistence type="evidence at transcript level"/>
<comment type="similarity">
    <text evidence="1">Belongs to the protein-tyrosine phosphatase family. Receptor class 2A subfamily.</text>
</comment>
<dbReference type="InterPro" id="IPR001304">
    <property type="entry name" value="C-type_lectin-like"/>
</dbReference>
<feature type="domain" description="C-type lectin" evidence="9">
    <location>
        <begin position="41"/>
        <end position="174"/>
    </location>
</feature>
<evidence type="ECO:0000259" key="12">
    <source>
        <dbReference type="PROSITE" id="PS50835"/>
    </source>
</evidence>
<dbReference type="InterPro" id="IPR000387">
    <property type="entry name" value="Tyr_Pase_dom"/>
</dbReference>
<protein>
    <recommendedName>
        <fullName evidence="8">Tyrosine-protein phosphatase non-receptor type 20</fullName>
        <ecNumber evidence="2">3.1.3.48</ecNumber>
    </recommendedName>
</protein>
<evidence type="ECO:0000256" key="6">
    <source>
        <dbReference type="ARBA" id="ARBA00051722"/>
    </source>
</evidence>
<comment type="catalytic activity">
    <reaction evidence="6">
        <text>O-phospho-L-tyrosyl-[protein] + H2O = L-tyrosyl-[protein] + phosphate</text>
        <dbReference type="Rhea" id="RHEA:10684"/>
        <dbReference type="Rhea" id="RHEA-COMP:10136"/>
        <dbReference type="Rhea" id="RHEA-COMP:20101"/>
        <dbReference type="ChEBI" id="CHEBI:15377"/>
        <dbReference type="ChEBI" id="CHEBI:43474"/>
        <dbReference type="ChEBI" id="CHEBI:46858"/>
        <dbReference type="ChEBI" id="CHEBI:61978"/>
        <dbReference type="EC" id="3.1.3.48"/>
    </reaction>
</comment>
<feature type="domain" description="Ig-like" evidence="12">
    <location>
        <begin position="763"/>
        <end position="856"/>
    </location>
</feature>
<dbReference type="InterPro" id="IPR003599">
    <property type="entry name" value="Ig_sub"/>
</dbReference>
<dbReference type="InterPro" id="IPR029021">
    <property type="entry name" value="Prot-tyrosine_phosphatase-like"/>
</dbReference>
<dbReference type="PROSITE" id="PS50056">
    <property type="entry name" value="TYR_PHOSPHATASE_2"/>
    <property type="match status" value="1"/>
</dbReference>
<dbReference type="Pfam" id="PF07679">
    <property type="entry name" value="I-set"/>
    <property type="match status" value="2"/>
</dbReference>
<evidence type="ECO:0000256" key="8">
    <source>
        <dbReference type="ARBA" id="ARBA00072470"/>
    </source>
</evidence>
<organism evidence="13">
    <name type="scientific">Phallusia mammillata</name>
    <dbReference type="NCBI Taxonomy" id="59560"/>
    <lineage>
        <taxon>Eukaryota</taxon>
        <taxon>Metazoa</taxon>
        <taxon>Chordata</taxon>
        <taxon>Tunicata</taxon>
        <taxon>Ascidiacea</taxon>
        <taxon>Phlebobranchia</taxon>
        <taxon>Ascidiidae</taxon>
        <taxon>Phallusia</taxon>
    </lineage>
</organism>
<accession>A0A6F9DQW1</accession>
<sequence>MMQTTNLRWAYVILPGLLAYDEAFDIAHNELRCLHVAATACQGRRFLLSGNHKTWGDARRRCSDNEIKGMLVSVKDMETQNRLVDKAQQEYDTESIYAWLGGRRTNNNDNTFQWRDRTVFTRRTSSAVDWTNVGYTAWMDGSVGSGLCVVLAKESGRWGWITNICGNENFFICEREEPRIISFSQSSYIAKIGDSITISGTISEHFMEPLTVTAIYSNNRRVQLQTNYKGTTFSYTITSVTLSHFGDIKIEIVGKTSFCLTVAAVTLMEASLTLSLDQSEIVATYGAQNVITCTGSGYLNVLVQWKRNTASVALASTDNIYQTISQPSTYTGRSVLRITVGVIAESGNYVCEATNWDGGGVRTRTLNVKVPANISTTHSSIIGNYFEQTSVDCVSYGFPRPSATWKKNRMTVSTNSNLPVYFVIVRNRGFEYRVRLYLNISDVSQSGEYQCIASNSVGEEQTQVFTLYVPANISVTQSSITVEQYLATTVYCTSYGNPFPVTRWYRLGKNLKVSTKTTIIRQAVISQGTYFRTLELNLNNTDVTDGGVYECQVLTNLAGPKKVKEIYVKVAPNITLTQAKLVANFTQHYQVDCISFGFPRPTVTWLRNKHQITGSTTASSIYEALHTTGNYSQTVRLYFTINSIVESGVYVCQTTIDAGGTFRKMTLQVQVPANISISSTSKAATIPDEFVIDCESYGFPRPKLEWTRNGSPISLTPIDPIYQHKTNISEYKSISKLFFNISSIDQIGKYKCQATNVDTNVKPNTYLSATELTVLEDKTSSINCSYLGYPALRVNWTRGSYNVSTNTSNTVYQRLVEVTDFQITSSLTFYRPTIEDSGEYTCNTVGTGSTANANVKVGPYVATVGTSPIFSQSQTFTCTFTGDPIPTVYWRINGRQIENTSNTPTQITNMKEGNQVQSKLLISSSVIFGPNSSVGCWSENFALSKQRTIKMNADLRFANGTYFTEPNATLDFHSAKKYCGSVGGVLPTLSILNSSFYLNKVGVDISWLQGKISTNGGDDCIAYNTVTQSVYTQECTMKKTFICVFSAIEVLGTSNCYPDRITVEWKDMTDNNGSITHIVTALNSNHSVNVSKLTSQTATSNHIYTSTVGNLTSDVSYDVSIQLFPEVWKINSPATSAVTSSIFRDVSAQMSLKAQVCEFAIIIPENITSVISEIKLRYLKTQIGSTADQNNWTEVTLSPNASKHSEMIGLNQQLFATFQPITTHCRNTVFKVGGECRASLNSETPDALPLAAIAAPSSIFLLLVIVFILCGVYREQVRRWISHRKSPGAARGDTVMRRKSSQHMPLSNTDVLVESAESNTKILRFYLVDFYIDSSKSDHKTLKSQFKTIKDESINNASVYENTTASTNAKKNRYKNITPYDNNRVILRGAQGNQNHYINASYVEGYNRPNKWIATQGPLDSTVGDFWTMVLEQNVRVIVMLANLWEKGKSKCARYWPEDVHETKSYEGVNITVIDVIKKGSYVIRRMNVEETNSTYEIEQYIVTQYHFIAWPDHGVPQTTTGLVRFMKEVQETQTQLQCDLRTETPTIVHCSAGAGRTGTFIGFDYLTDELNESGSIDVFKAVSHMRNQRMDMVQNVNQYVFLHKLLVETATFKETNLTQLERFPDANQIQKEFNDLSILFDESASSLVTFQNSTSVSYKSPEAESAYMNVGNDRKSVYKIEAYNQSDRIMISEEPTAGEVENFLSTLVHENTEFVVILKNPMKVLVWPNQKKREIVQGGIKMKFVKGSTQGQFQLAKISIDDTNQQRKTYITLLEFDAWTDNDIPDNINHFIEFLSLLKSLQMNSLVYSMAVLSRTGYSRSIVFCAVWNLIARYNAEKMVDVFRTVKNITDSFSDIHLTVEQYKACYTLAKACIEFYKE</sequence>
<evidence type="ECO:0000256" key="1">
    <source>
        <dbReference type="ARBA" id="ARBA00010504"/>
    </source>
</evidence>
<dbReference type="CDD" id="cd00096">
    <property type="entry name" value="Ig"/>
    <property type="match status" value="4"/>
</dbReference>
<dbReference type="SUPFAM" id="SSF52799">
    <property type="entry name" value="(Phosphotyrosine protein) phosphatases II"/>
    <property type="match status" value="2"/>
</dbReference>
<keyword evidence="4" id="KW-0904">Protein phosphatase</keyword>
<evidence type="ECO:0000256" key="4">
    <source>
        <dbReference type="ARBA" id="ARBA00022912"/>
    </source>
</evidence>
<dbReference type="Pfam" id="PF00102">
    <property type="entry name" value="Y_phosphatase"/>
    <property type="match status" value="2"/>
</dbReference>
<dbReference type="PROSITE" id="PS50055">
    <property type="entry name" value="TYR_PHOSPHATASE_PTP"/>
    <property type="match status" value="2"/>
</dbReference>
<dbReference type="InterPro" id="IPR016186">
    <property type="entry name" value="C-type_lectin-like/link_sf"/>
</dbReference>
<feature type="domain" description="Tyrosine-protein phosphatase" evidence="10">
    <location>
        <begin position="1628"/>
        <end position="1868"/>
    </location>
</feature>
<comment type="function">
    <text evidence="7">Tyrosine-protein phosphatase targeted to sites of actin polymerization in response of varied extracellular stimuli. Has tyrosine phosphatase activity towards various tyrosyl phosphorylated substrates.</text>
</comment>
<evidence type="ECO:0000256" key="7">
    <source>
        <dbReference type="ARBA" id="ARBA00058215"/>
    </source>
</evidence>
<evidence type="ECO:0000259" key="9">
    <source>
        <dbReference type="PROSITE" id="PS50041"/>
    </source>
</evidence>
<dbReference type="PRINTS" id="PR00700">
    <property type="entry name" value="PRTYPHPHTASE"/>
</dbReference>
<dbReference type="InterPro" id="IPR003598">
    <property type="entry name" value="Ig_sub2"/>
</dbReference>
<dbReference type="SUPFAM" id="SSF56436">
    <property type="entry name" value="C-type lectin-like"/>
    <property type="match status" value="2"/>
</dbReference>
<feature type="domain" description="Ig-like" evidence="12">
    <location>
        <begin position="371"/>
        <end position="466"/>
    </location>
</feature>
<dbReference type="SMART" id="SM00034">
    <property type="entry name" value="CLECT"/>
    <property type="match status" value="1"/>
</dbReference>
<dbReference type="InterPro" id="IPR050348">
    <property type="entry name" value="Protein-Tyr_Phosphatase"/>
</dbReference>
<gene>
    <name evidence="13" type="primary">Ptpre-007</name>
</gene>
<dbReference type="FunFam" id="3.90.190.10:FF:000102">
    <property type="entry name" value="Receptor-type tyrosine-protein phosphatase"/>
    <property type="match status" value="1"/>
</dbReference>
<dbReference type="Pfam" id="PF13927">
    <property type="entry name" value="Ig_3"/>
    <property type="match status" value="1"/>
</dbReference>
<dbReference type="SMART" id="SM00408">
    <property type="entry name" value="IGc2"/>
    <property type="match status" value="6"/>
</dbReference>
<dbReference type="SMART" id="SM00404">
    <property type="entry name" value="PTPc_motif"/>
    <property type="match status" value="2"/>
</dbReference>
<evidence type="ECO:0000313" key="13">
    <source>
        <dbReference type="EMBL" id="CAB3265295.1"/>
    </source>
</evidence>
<dbReference type="EMBL" id="LR789433">
    <property type="protein sequence ID" value="CAB3265295.1"/>
    <property type="molecule type" value="mRNA"/>
</dbReference>
<dbReference type="InterPro" id="IPR036179">
    <property type="entry name" value="Ig-like_dom_sf"/>
</dbReference>
<name>A0A6F9DQW1_9ASCI</name>
<dbReference type="Gene3D" id="2.60.40.10">
    <property type="entry name" value="Immunoglobulins"/>
    <property type="match status" value="7"/>
</dbReference>
<evidence type="ECO:0000259" key="11">
    <source>
        <dbReference type="PROSITE" id="PS50056"/>
    </source>
</evidence>
<dbReference type="InterPro" id="IPR000242">
    <property type="entry name" value="PTP_cat"/>
</dbReference>
<dbReference type="InterPro" id="IPR007110">
    <property type="entry name" value="Ig-like_dom"/>
</dbReference>
<dbReference type="InterPro" id="IPR003595">
    <property type="entry name" value="Tyr_Pase_cat"/>
</dbReference>
<dbReference type="PROSITE" id="PS00383">
    <property type="entry name" value="TYR_PHOSPHATASE_1"/>
    <property type="match status" value="1"/>
</dbReference>
<keyword evidence="3" id="KW-0378">Hydrolase</keyword>
<dbReference type="Pfam" id="PF00059">
    <property type="entry name" value="Lectin_C"/>
    <property type="match status" value="1"/>
</dbReference>
<dbReference type="Gene3D" id="3.10.100.10">
    <property type="entry name" value="Mannose-Binding Protein A, subunit A"/>
    <property type="match status" value="1"/>
</dbReference>
<feature type="domain" description="Ig-like" evidence="12">
    <location>
        <begin position="859"/>
        <end position="950"/>
    </location>
</feature>
<dbReference type="PROSITE" id="PS50041">
    <property type="entry name" value="C_TYPE_LECTIN_2"/>
    <property type="match status" value="1"/>
</dbReference>
<feature type="domain" description="Ig-like" evidence="12">
    <location>
        <begin position="470"/>
        <end position="567"/>
    </location>
</feature>
<dbReference type="InterPro" id="IPR016187">
    <property type="entry name" value="CTDL_fold"/>
</dbReference>
<feature type="domain" description="Ig-like" evidence="12">
    <location>
        <begin position="672"/>
        <end position="762"/>
    </location>
</feature>
<feature type="domain" description="Tyrosine-protein phosphatase" evidence="10">
    <location>
        <begin position="1342"/>
        <end position="1610"/>
    </location>
</feature>